<name>A0AAV2IP39_LYMST</name>
<feature type="transmembrane region" description="Helical" evidence="1">
    <location>
        <begin position="38"/>
        <end position="60"/>
    </location>
</feature>
<protein>
    <submittedName>
        <fullName evidence="2">Uncharacterized protein</fullName>
    </submittedName>
</protein>
<keyword evidence="1" id="KW-0472">Membrane</keyword>
<evidence type="ECO:0000256" key="1">
    <source>
        <dbReference type="SAM" id="Phobius"/>
    </source>
</evidence>
<proteinExistence type="predicted"/>
<reference evidence="2 3" key="1">
    <citation type="submission" date="2024-04" db="EMBL/GenBank/DDBJ databases">
        <authorList>
            <consortium name="Genoscope - CEA"/>
            <person name="William W."/>
        </authorList>
    </citation>
    <scope>NUCLEOTIDE SEQUENCE [LARGE SCALE GENOMIC DNA]</scope>
</reference>
<keyword evidence="3" id="KW-1185">Reference proteome</keyword>
<dbReference type="EMBL" id="CAXITT010001118">
    <property type="protein sequence ID" value="CAL1547956.1"/>
    <property type="molecule type" value="Genomic_DNA"/>
</dbReference>
<evidence type="ECO:0000313" key="2">
    <source>
        <dbReference type="EMBL" id="CAL1547956.1"/>
    </source>
</evidence>
<organism evidence="2 3">
    <name type="scientific">Lymnaea stagnalis</name>
    <name type="common">Great pond snail</name>
    <name type="synonym">Helix stagnalis</name>
    <dbReference type="NCBI Taxonomy" id="6523"/>
    <lineage>
        <taxon>Eukaryota</taxon>
        <taxon>Metazoa</taxon>
        <taxon>Spiralia</taxon>
        <taxon>Lophotrochozoa</taxon>
        <taxon>Mollusca</taxon>
        <taxon>Gastropoda</taxon>
        <taxon>Heterobranchia</taxon>
        <taxon>Euthyneura</taxon>
        <taxon>Panpulmonata</taxon>
        <taxon>Hygrophila</taxon>
        <taxon>Lymnaeoidea</taxon>
        <taxon>Lymnaeidae</taxon>
        <taxon>Lymnaea</taxon>
    </lineage>
</organism>
<feature type="non-terminal residue" evidence="2">
    <location>
        <position position="1"/>
    </location>
</feature>
<dbReference type="Proteomes" id="UP001497497">
    <property type="component" value="Unassembled WGS sequence"/>
</dbReference>
<keyword evidence="1" id="KW-1133">Transmembrane helix</keyword>
<comment type="caution">
    <text evidence="2">The sequence shown here is derived from an EMBL/GenBank/DDBJ whole genome shotgun (WGS) entry which is preliminary data.</text>
</comment>
<keyword evidence="1" id="KW-0812">Transmembrane</keyword>
<gene>
    <name evidence="2" type="ORF">GSLYS_00021273001</name>
</gene>
<dbReference type="AlphaFoldDB" id="A0AAV2IP39"/>
<evidence type="ECO:0000313" key="3">
    <source>
        <dbReference type="Proteomes" id="UP001497497"/>
    </source>
</evidence>
<sequence>IERIVDYAYEVDDLRANAATGNVTKPVKVYSFVAVDQFFSNGYVLSVVLFLASVLQHTLLQNHHFIVIREGVRIRTAMQVC</sequence>
<accession>A0AAV2IP39</accession>